<reference evidence="7 8" key="1">
    <citation type="submission" date="2015-01" db="EMBL/GenBank/DDBJ databases">
        <title>Lactococcus lactis subsp.lactis JCM 5805 whole genome shotgun sequence.</title>
        <authorList>
            <person name="Fujii T."/>
            <person name="Tomita Y."/>
            <person name="Ikushima S."/>
            <person name="Fujiwara D."/>
        </authorList>
    </citation>
    <scope>NUCLEOTIDE SEQUENCE [LARGE SCALE GENOMIC DNA]</scope>
    <source>
        <strain evidence="7 8">JCM 5805</strain>
    </source>
</reference>
<evidence type="ECO:0000256" key="4">
    <source>
        <dbReference type="SAM" id="MobiDB-lite"/>
    </source>
</evidence>
<accession>A0A0B8R700</accession>
<comment type="caution">
    <text evidence="7">The sequence shown here is derived from an EMBL/GenBank/DDBJ whole genome shotgun (WGS) entry which is preliminary data.</text>
</comment>
<feature type="region of interest" description="Disordered" evidence="4">
    <location>
        <begin position="679"/>
        <end position="700"/>
    </location>
</feature>
<dbReference type="Pfam" id="PF18208">
    <property type="entry name" value="NES_C_h"/>
    <property type="match status" value="1"/>
</dbReference>
<evidence type="ECO:0000313" key="7">
    <source>
        <dbReference type="EMBL" id="GAM81959.1"/>
    </source>
</evidence>
<keyword evidence="3" id="KW-0175">Coiled coil</keyword>
<feature type="domain" description="MobA/MobL protein" evidence="5">
    <location>
        <begin position="44"/>
        <end position="266"/>
    </location>
</feature>
<dbReference type="EMBL" id="BBSI01000047">
    <property type="protein sequence ID" value="GAM81959.1"/>
    <property type="molecule type" value="Genomic_DNA"/>
</dbReference>
<dbReference type="Proteomes" id="UP000031847">
    <property type="component" value="Unassembled WGS sequence"/>
</dbReference>
<evidence type="ECO:0000256" key="3">
    <source>
        <dbReference type="SAM" id="Coils"/>
    </source>
</evidence>
<proteinExistence type="inferred from homology"/>
<evidence type="ECO:0000256" key="2">
    <source>
        <dbReference type="ARBA" id="ARBA00022971"/>
    </source>
</evidence>
<keyword evidence="7" id="KW-0347">Helicase</keyword>
<evidence type="ECO:0000313" key="8">
    <source>
        <dbReference type="Proteomes" id="UP000031847"/>
    </source>
</evidence>
<keyword evidence="7" id="KW-0378">Hydrolase</keyword>
<sequence length="700" mass="82224">MPIFQIERVEKTRFARVKNKKERRTLLMAIYHFEAKVISRGKGQSAIASASYRSGEKLYSERYNKFNFYGRSVAPKTFILKPSNAPDWTLDRQKLWNEVEKIEKSKNAQLARDFILALPSELNEEEQEELLLNYCQENFVNHGMVADIAIHRDKDGNPHAHIMTTNRPFKENGDWGTRQKKVYHYDEQGNKIYDKEKKTYQCSTEKTTDWDSKERLKQWRENWAIAINDSLEKKGLNITVTDKSFKEQGKKELPTKHLGSYAHQLELKGLPSENGDINREIKKYNQLLYKQEQLEKENEEKNQTNPFTRHFTPKEKRILSDLSKELNVFISFEKLEDKKRMLNNWKNSALAKQAMTNGQEQEPILSKIKDQKEAVEQAEILLNKEAQRFISAHYPKVNTNALSPYMARELVDKTIHNEQLFDLKETEQILFKSQQQELSHNLSLLLKDPYISVRVMKEKLNKQEAILKTFCAKHDIQLENKESVARQSDEVKKAFQGIIQPLARYEMAIKAVHYYHETTIKEHLPMIDRKQLNGLQKEQLCNAILYFGDQLEEKVVIDVLNDRQPMKYDTATKERLLTGLLEEGHTHLSEIEKQFFENPSMKVMFFNECVQTKDFSQAGKQTLKAVFDKNYTNVKDELNKEKNVEEKNYYRNNTNNFNLLKGLGTNLLFTILRGESEPERLAHKPKKKKHKNDRGYSPRM</sequence>
<dbReference type="GO" id="GO:0004527">
    <property type="term" value="F:exonuclease activity"/>
    <property type="evidence" value="ECO:0007669"/>
    <property type="project" value="UniProtKB-KW"/>
</dbReference>
<keyword evidence="7" id="KW-0547">Nucleotide-binding</keyword>
<dbReference type="InterPro" id="IPR040834">
    <property type="entry name" value="NES_C_h"/>
</dbReference>
<comment type="similarity">
    <text evidence="1">Belongs to the MobA/MobL family.</text>
</comment>
<evidence type="ECO:0000256" key="1">
    <source>
        <dbReference type="ARBA" id="ARBA00010873"/>
    </source>
</evidence>
<name>A0A0B8R700_LACLL</name>
<dbReference type="Pfam" id="PF03389">
    <property type="entry name" value="MobA_MobL"/>
    <property type="match status" value="1"/>
</dbReference>
<dbReference type="AlphaFoldDB" id="A0A0B8R700"/>
<protein>
    <submittedName>
        <fullName evidence="7">ATP-dependent exoDNAse (Exonuclease V), alpha subunit-helicase superfamily I member</fullName>
    </submittedName>
</protein>
<feature type="coiled-coil region" evidence="3">
    <location>
        <begin position="277"/>
        <end position="304"/>
    </location>
</feature>
<feature type="domain" description="Nicking enzyme C-terminal middle helical" evidence="6">
    <location>
        <begin position="310"/>
        <end position="419"/>
    </location>
</feature>
<dbReference type="GO" id="GO:0004386">
    <property type="term" value="F:helicase activity"/>
    <property type="evidence" value="ECO:0007669"/>
    <property type="project" value="UniProtKB-KW"/>
</dbReference>
<keyword evidence="7" id="KW-0269">Exonuclease</keyword>
<keyword evidence="2" id="KW-0184">Conjugation</keyword>
<evidence type="ECO:0000259" key="6">
    <source>
        <dbReference type="Pfam" id="PF18208"/>
    </source>
</evidence>
<dbReference type="NCBIfam" id="NF041496">
    <property type="entry name" value="MobQ"/>
    <property type="match status" value="1"/>
</dbReference>
<dbReference type="InterPro" id="IPR005053">
    <property type="entry name" value="MobA_MobL"/>
</dbReference>
<keyword evidence="7" id="KW-0067">ATP-binding</keyword>
<keyword evidence="7" id="KW-0540">Nuclease</keyword>
<feature type="compositionally biased region" description="Basic residues" evidence="4">
    <location>
        <begin position="683"/>
        <end position="692"/>
    </location>
</feature>
<organism evidence="7 8">
    <name type="scientific">Lactococcus lactis subsp. lactis</name>
    <name type="common">Streptococcus lactis</name>
    <dbReference type="NCBI Taxonomy" id="1360"/>
    <lineage>
        <taxon>Bacteria</taxon>
        <taxon>Bacillati</taxon>
        <taxon>Bacillota</taxon>
        <taxon>Bacilli</taxon>
        <taxon>Lactobacillales</taxon>
        <taxon>Streptococcaceae</taxon>
        <taxon>Lactococcus</taxon>
    </lineage>
</organism>
<dbReference type="Gene3D" id="3.30.930.30">
    <property type="match status" value="1"/>
</dbReference>
<evidence type="ECO:0000259" key="5">
    <source>
        <dbReference type="Pfam" id="PF03389"/>
    </source>
</evidence>
<gene>
    <name evidence="7" type="ORF">JCM5805K_3085</name>
</gene>